<accession>A0ABV1E6F3</accession>
<comment type="caution">
    <text evidence="5">The sequence shown here is derived from an EMBL/GenBank/DDBJ whole genome shotgun (WGS) entry which is preliminary data.</text>
</comment>
<keyword evidence="2" id="KW-0805">Transcription regulation</keyword>
<dbReference type="InterPro" id="IPR036388">
    <property type="entry name" value="WH-like_DNA-bd_sf"/>
</dbReference>
<dbReference type="PIRSF" id="PIRSF019455">
    <property type="entry name" value="CopR_AtkY"/>
    <property type="match status" value="1"/>
</dbReference>
<organism evidence="5 6">
    <name type="scientific">Pseudoflavonifractor intestinihominis</name>
    <dbReference type="NCBI Taxonomy" id="3133171"/>
    <lineage>
        <taxon>Bacteria</taxon>
        <taxon>Bacillati</taxon>
        <taxon>Bacillota</taxon>
        <taxon>Clostridia</taxon>
        <taxon>Eubacteriales</taxon>
        <taxon>Oscillospiraceae</taxon>
        <taxon>Pseudoflavonifractor</taxon>
    </lineage>
</organism>
<sequence>MKRLPDTELEVMKALWSLGRDVPRSALDHALSSFQWSRNTINTYLTRLVEKGFVAVQRDGKSNLYTPLVSREEYLSFDSRSVLKRLYGTPRNFMAALARDGLDRRELDELRAFLEELEGGQTDD</sequence>
<name>A0ABV1E6F3_9FIRM</name>
<protein>
    <submittedName>
        <fullName evidence="5">BlaI/MecI/CopY family transcriptional regulator</fullName>
    </submittedName>
</protein>
<dbReference type="InterPro" id="IPR005650">
    <property type="entry name" value="BlaI_family"/>
</dbReference>
<keyword evidence="6" id="KW-1185">Reference proteome</keyword>
<evidence type="ECO:0000313" key="6">
    <source>
        <dbReference type="Proteomes" id="UP001464378"/>
    </source>
</evidence>
<dbReference type="Gene3D" id="1.10.4040.10">
    <property type="entry name" value="Penicillinase repressor domain"/>
    <property type="match status" value="1"/>
</dbReference>
<dbReference type="EMBL" id="JBBMFK010000006">
    <property type="protein sequence ID" value="MEQ2442881.1"/>
    <property type="molecule type" value="Genomic_DNA"/>
</dbReference>
<comment type="similarity">
    <text evidence="1">Belongs to the BlaI transcriptional regulatory family.</text>
</comment>
<evidence type="ECO:0000313" key="5">
    <source>
        <dbReference type="EMBL" id="MEQ2442881.1"/>
    </source>
</evidence>
<gene>
    <name evidence="5" type="ORF">WMO64_05315</name>
</gene>
<proteinExistence type="inferred from homology"/>
<reference evidence="5 6" key="1">
    <citation type="submission" date="2024-03" db="EMBL/GenBank/DDBJ databases">
        <title>Human intestinal bacterial collection.</title>
        <authorList>
            <person name="Pauvert C."/>
            <person name="Hitch T.C.A."/>
            <person name="Clavel T."/>
        </authorList>
    </citation>
    <scope>NUCLEOTIDE SEQUENCE [LARGE SCALE GENOMIC DNA]</scope>
    <source>
        <strain evidence="5 6">CLA-AP-H29</strain>
    </source>
</reference>
<evidence type="ECO:0000256" key="3">
    <source>
        <dbReference type="ARBA" id="ARBA00023125"/>
    </source>
</evidence>
<keyword evidence="4" id="KW-0804">Transcription</keyword>
<evidence type="ECO:0000256" key="1">
    <source>
        <dbReference type="ARBA" id="ARBA00011046"/>
    </source>
</evidence>
<evidence type="ECO:0000256" key="4">
    <source>
        <dbReference type="ARBA" id="ARBA00023163"/>
    </source>
</evidence>
<dbReference type="Pfam" id="PF03965">
    <property type="entry name" value="Penicillinase_R"/>
    <property type="match status" value="1"/>
</dbReference>
<dbReference type="Gene3D" id="1.10.10.10">
    <property type="entry name" value="Winged helix-like DNA-binding domain superfamily/Winged helix DNA-binding domain"/>
    <property type="match status" value="1"/>
</dbReference>
<keyword evidence="3" id="KW-0238">DNA-binding</keyword>
<evidence type="ECO:0000256" key="2">
    <source>
        <dbReference type="ARBA" id="ARBA00023015"/>
    </source>
</evidence>
<dbReference type="SUPFAM" id="SSF46785">
    <property type="entry name" value="Winged helix' DNA-binding domain"/>
    <property type="match status" value="1"/>
</dbReference>
<dbReference type="InterPro" id="IPR036390">
    <property type="entry name" value="WH_DNA-bd_sf"/>
</dbReference>
<dbReference type="Proteomes" id="UP001464378">
    <property type="component" value="Unassembled WGS sequence"/>
</dbReference>
<dbReference type="RefSeq" id="WP_294517410.1">
    <property type="nucleotide sequence ID" value="NZ_JBBMFK010000006.1"/>
</dbReference>